<gene>
    <name evidence="2" type="ORF">BZL30_8978</name>
</gene>
<proteinExistence type="predicted"/>
<dbReference type="AlphaFoldDB" id="A0A1V3WDR7"/>
<dbReference type="SUPFAM" id="SSF52777">
    <property type="entry name" value="CoA-dependent acyltransferases"/>
    <property type="match status" value="1"/>
</dbReference>
<dbReference type="Pfam" id="PF00668">
    <property type="entry name" value="Condensation"/>
    <property type="match status" value="1"/>
</dbReference>
<dbReference type="GO" id="GO:0008610">
    <property type="term" value="P:lipid biosynthetic process"/>
    <property type="evidence" value="ECO:0007669"/>
    <property type="project" value="UniProtKB-ARBA"/>
</dbReference>
<evidence type="ECO:0000313" key="3">
    <source>
        <dbReference type="Proteomes" id="UP000189229"/>
    </source>
</evidence>
<sequence>MVQVGITLTGQLDQHRLRRAVEILLERHPNLAARFITEGLDEPVQIIPANPIAQWRYAEFAAAEQHDVERLCAAERQAVTDLTNNGP</sequence>
<dbReference type="Gene3D" id="3.30.559.10">
    <property type="entry name" value="Chloramphenicol acetyltransferase-like domain"/>
    <property type="match status" value="1"/>
</dbReference>
<reference evidence="2 3" key="1">
    <citation type="submission" date="2017-02" db="EMBL/GenBank/DDBJ databases">
        <title>Complete genome sequences of Mycobacterium kansasii strains isolated from rhesus macaques.</title>
        <authorList>
            <person name="Panda A."/>
            <person name="Nagaraj S."/>
            <person name="Zhao X."/>
            <person name="Tettelin H."/>
            <person name="Detolla L.J."/>
        </authorList>
    </citation>
    <scope>NUCLEOTIDE SEQUENCE [LARGE SCALE GENOMIC DNA]</scope>
    <source>
        <strain evidence="2 3">11-3813</strain>
    </source>
</reference>
<organism evidence="2 3">
    <name type="scientific">Mycobacterium kansasii</name>
    <dbReference type="NCBI Taxonomy" id="1768"/>
    <lineage>
        <taxon>Bacteria</taxon>
        <taxon>Bacillati</taxon>
        <taxon>Actinomycetota</taxon>
        <taxon>Actinomycetes</taxon>
        <taxon>Mycobacteriales</taxon>
        <taxon>Mycobacteriaceae</taxon>
        <taxon>Mycobacterium</taxon>
    </lineage>
</organism>
<accession>A0A1V3WDR7</accession>
<feature type="domain" description="Condensation" evidence="1">
    <location>
        <begin position="2"/>
        <end position="83"/>
    </location>
</feature>
<dbReference type="InterPro" id="IPR001242">
    <property type="entry name" value="Condensation_dom"/>
</dbReference>
<name>A0A1V3WDR7_MYCKA</name>
<evidence type="ECO:0000259" key="1">
    <source>
        <dbReference type="Pfam" id="PF00668"/>
    </source>
</evidence>
<dbReference type="GO" id="GO:0003824">
    <property type="term" value="F:catalytic activity"/>
    <property type="evidence" value="ECO:0007669"/>
    <property type="project" value="InterPro"/>
</dbReference>
<evidence type="ECO:0000313" key="2">
    <source>
        <dbReference type="EMBL" id="OOK65002.1"/>
    </source>
</evidence>
<dbReference type="Proteomes" id="UP000189229">
    <property type="component" value="Unassembled WGS sequence"/>
</dbReference>
<protein>
    <submittedName>
        <fullName evidence="2">Condensation domain protein</fullName>
    </submittedName>
</protein>
<dbReference type="EMBL" id="MVBM01000011">
    <property type="protein sequence ID" value="OOK65002.1"/>
    <property type="molecule type" value="Genomic_DNA"/>
</dbReference>
<comment type="caution">
    <text evidence="2">The sequence shown here is derived from an EMBL/GenBank/DDBJ whole genome shotgun (WGS) entry which is preliminary data.</text>
</comment>
<dbReference type="InterPro" id="IPR023213">
    <property type="entry name" value="CAT-like_dom_sf"/>
</dbReference>